<keyword evidence="3" id="KW-1185">Reference proteome</keyword>
<dbReference type="AlphaFoldDB" id="A0A7W6FYM4"/>
<accession>A0A7W6FYM4</accession>
<gene>
    <name evidence="2" type="ORF">GGR39_000942</name>
</gene>
<dbReference type="EMBL" id="JACIDY010000002">
    <property type="protein sequence ID" value="MBB3939302.1"/>
    <property type="molecule type" value="Genomic_DNA"/>
</dbReference>
<evidence type="ECO:0000313" key="2">
    <source>
        <dbReference type="EMBL" id="MBB3939302.1"/>
    </source>
</evidence>
<sequence>MPDLDQKAQESPAKDLPRQVNDDIAGVQGAAPNEDSTAPAQGAQPGQGQAKQPAPDAGEVEWAGQVVKKPPHPDGA</sequence>
<feature type="compositionally biased region" description="Basic and acidic residues" evidence="1">
    <location>
        <begin position="1"/>
        <end position="21"/>
    </location>
</feature>
<feature type="region of interest" description="Disordered" evidence="1">
    <location>
        <begin position="1"/>
        <end position="76"/>
    </location>
</feature>
<dbReference type="Proteomes" id="UP000561459">
    <property type="component" value="Unassembled WGS sequence"/>
</dbReference>
<reference evidence="2 3" key="1">
    <citation type="submission" date="2020-08" db="EMBL/GenBank/DDBJ databases">
        <title>Genomic Encyclopedia of Type Strains, Phase IV (KMG-IV): sequencing the most valuable type-strain genomes for metagenomic binning, comparative biology and taxonomic classification.</title>
        <authorList>
            <person name="Goeker M."/>
        </authorList>
    </citation>
    <scope>NUCLEOTIDE SEQUENCE [LARGE SCALE GENOMIC DNA]</scope>
    <source>
        <strain evidence="2 3">DSM 27568</strain>
    </source>
</reference>
<name>A0A7W6FYM4_9SPHN</name>
<proteinExistence type="predicted"/>
<organism evidence="2 3">
    <name type="scientific">Novosphingobium fluoreni</name>
    <dbReference type="NCBI Taxonomy" id="1391222"/>
    <lineage>
        <taxon>Bacteria</taxon>
        <taxon>Pseudomonadati</taxon>
        <taxon>Pseudomonadota</taxon>
        <taxon>Alphaproteobacteria</taxon>
        <taxon>Sphingomonadales</taxon>
        <taxon>Sphingomonadaceae</taxon>
        <taxon>Novosphingobium</taxon>
    </lineage>
</organism>
<protein>
    <submittedName>
        <fullName evidence="2">Uncharacterized protein</fullName>
    </submittedName>
</protein>
<evidence type="ECO:0000256" key="1">
    <source>
        <dbReference type="SAM" id="MobiDB-lite"/>
    </source>
</evidence>
<feature type="compositionally biased region" description="Low complexity" evidence="1">
    <location>
        <begin position="38"/>
        <end position="57"/>
    </location>
</feature>
<comment type="caution">
    <text evidence="2">The sequence shown here is derived from an EMBL/GenBank/DDBJ whole genome shotgun (WGS) entry which is preliminary data.</text>
</comment>
<dbReference type="RefSeq" id="WP_183616101.1">
    <property type="nucleotide sequence ID" value="NZ_JACIDY010000002.1"/>
</dbReference>
<evidence type="ECO:0000313" key="3">
    <source>
        <dbReference type="Proteomes" id="UP000561459"/>
    </source>
</evidence>